<feature type="compositionally biased region" description="Basic and acidic residues" evidence="1">
    <location>
        <begin position="16"/>
        <end position="30"/>
    </location>
</feature>
<evidence type="ECO:0000313" key="3">
    <source>
        <dbReference type="Proteomes" id="UP000278164"/>
    </source>
</evidence>
<dbReference type="RefSeq" id="WP_121735265.1">
    <property type="nucleotide sequence ID" value="NZ_JAQMQO010000092.1"/>
</dbReference>
<evidence type="ECO:0000313" key="2">
    <source>
        <dbReference type="EMBL" id="RLT74472.1"/>
    </source>
</evidence>
<dbReference type="Proteomes" id="UP000278164">
    <property type="component" value="Unassembled WGS sequence"/>
</dbReference>
<dbReference type="OrthoDB" id="1097685at2"/>
<gene>
    <name evidence="2" type="ORF">D7V78_05005</name>
</gene>
<dbReference type="EMBL" id="RAYI01000007">
    <property type="protein sequence ID" value="RLT74472.1"/>
    <property type="molecule type" value="Genomic_DNA"/>
</dbReference>
<evidence type="ECO:0000256" key="1">
    <source>
        <dbReference type="SAM" id="MobiDB-lite"/>
    </source>
</evidence>
<feature type="region of interest" description="Disordered" evidence="1">
    <location>
        <begin position="1"/>
        <end position="30"/>
    </location>
</feature>
<protein>
    <recommendedName>
        <fullName evidence="4">BACON domain-containing protein</fullName>
    </recommendedName>
</protein>
<reference evidence="2 3" key="1">
    <citation type="submission" date="2018-09" db="EMBL/GenBank/DDBJ databases">
        <title>Murine metabolic-syndrome-specific gut microbial biobank.</title>
        <authorList>
            <person name="Liu C."/>
        </authorList>
    </citation>
    <scope>NUCLEOTIDE SEQUENCE [LARGE SCALE GENOMIC DNA]</scope>
    <source>
        <strain evidence="2 3">8-P5</strain>
    </source>
</reference>
<name>A0A3L7ZTZ3_PARDI</name>
<proteinExistence type="predicted"/>
<accession>A0A3L7ZTZ3</accession>
<dbReference type="AlphaFoldDB" id="A0A3L7ZTZ3"/>
<evidence type="ECO:0008006" key="4">
    <source>
        <dbReference type="Google" id="ProtNLM"/>
    </source>
</evidence>
<sequence length="200" mass="21023">MAKAAWAVVTPPQGSGDKEVSVRSDAEHTGRNARSTVLTWKAVNCPDVQRTVMQAGKPEYVDIADTAASEKTGKVVTISGVSNSKKLTFSLGMGDLDITLPGNYTANSVLTANGEAIAGDPGGLAVYDFSIAVTVPANEEIEPQTRQVIVTDDGGHQDVCLLTLAAGDAYLRVAEGEILLDYQGNPVTVNVESNTDWTVE</sequence>
<organism evidence="2 3">
    <name type="scientific">Parabacteroides distasonis</name>
    <dbReference type="NCBI Taxonomy" id="823"/>
    <lineage>
        <taxon>Bacteria</taxon>
        <taxon>Pseudomonadati</taxon>
        <taxon>Bacteroidota</taxon>
        <taxon>Bacteroidia</taxon>
        <taxon>Bacteroidales</taxon>
        <taxon>Tannerellaceae</taxon>
        <taxon>Parabacteroides</taxon>
    </lineage>
</organism>
<comment type="caution">
    <text evidence="2">The sequence shown here is derived from an EMBL/GenBank/DDBJ whole genome shotgun (WGS) entry which is preliminary data.</text>
</comment>